<keyword evidence="6" id="KW-1133">Transmembrane helix</keyword>
<dbReference type="Gene3D" id="3.90.420.10">
    <property type="entry name" value="Oxidoreductase, molybdopterin-binding domain"/>
    <property type="match status" value="1"/>
</dbReference>
<dbReference type="GO" id="GO:0020037">
    <property type="term" value="F:heme binding"/>
    <property type="evidence" value="ECO:0007669"/>
    <property type="project" value="TreeGrafter"/>
</dbReference>
<evidence type="ECO:0000256" key="6">
    <source>
        <dbReference type="SAM" id="Phobius"/>
    </source>
</evidence>
<dbReference type="GO" id="GO:0008482">
    <property type="term" value="F:sulfite oxidase activity"/>
    <property type="evidence" value="ECO:0007669"/>
    <property type="project" value="TreeGrafter"/>
</dbReference>
<evidence type="ECO:0000259" key="8">
    <source>
        <dbReference type="Pfam" id="PF03404"/>
    </source>
</evidence>
<evidence type="ECO:0000256" key="1">
    <source>
        <dbReference type="ARBA" id="ARBA00001924"/>
    </source>
</evidence>
<gene>
    <name evidence="9" type="ORF">AVDCRST_MAG37-1628</name>
</gene>
<dbReference type="AlphaFoldDB" id="A0A6J4QQV7"/>
<dbReference type="InterPro" id="IPR000572">
    <property type="entry name" value="OxRdtase_Mopterin-bd_dom"/>
</dbReference>
<dbReference type="Pfam" id="PF03404">
    <property type="entry name" value="Mo-co_dimer"/>
    <property type="match status" value="1"/>
</dbReference>
<keyword evidence="3" id="KW-0479">Metal-binding</keyword>
<keyword evidence="6" id="KW-0472">Membrane</keyword>
<dbReference type="PANTHER" id="PTHR19372:SF7">
    <property type="entry name" value="SULFITE OXIDASE, MITOCHONDRIAL"/>
    <property type="match status" value="1"/>
</dbReference>
<dbReference type="PRINTS" id="PR00407">
    <property type="entry name" value="EUMOPTERIN"/>
</dbReference>
<reference evidence="9" key="1">
    <citation type="submission" date="2020-02" db="EMBL/GenBank/DDBJ databases">
        <authorList>
            <person name="Meier V. D."/>
        </authorList>
    </citation>
    <scope>NUCLEOTIDE SEQUENCE</scope>
    <source>
        <strain evidence="9">AVDCRST_MAG37</strain>
    </source>
</reference>
<dbReference type="InterPro" id="IPR036374">
    <property type="entry name" value="OxRdtase_Mopterin-bd_sf"/>
</dbReference>
<evidence type="ECO:0000256" key="2">
    <source>
        <dbReference type="ARBA" id="ARBA00022505"/>
    </source>
</evidence>
<proteinExistence type="predicted"/>
<comment type="cofactor">
    <cofactor evidence="1">
        <name>Mo-molybdopterin</name>
        <dbReference type="ChEBI" id="CHEBI:71302"/>
    </cofactor>
</comment>
<dbReference type="Gene3D" id="2.60.40.650">
    <property type="match status" value="1"/>
</dbReference>
<name>A0A6J4QQV7_9ACTN</name>
<feature type="transmembrane region" description="Helical" evidence="6">
    <location>
        <begin position="64"/>
        <end position="83"/>
    </location>
</feature>
<dbReference type="InterPro" id="IPR008335">
    <property type="entry name" value="Mopterin_OxRdtase_euk"/>
</dbReference>
<evidence type="ECO:0000259" key="7">
    <source>
        <dbReference type="Pfam" id="PF00174"/>
    </source>
</evidence>
<dbReference type="SUPFAM" id="SSF81296">
    <property type="entry name" value="E set domains"/>
    <property type="match status" value="1"/>
</dbReference>
<dbReference type="GO" id="GO:0006790">
    <property type="term" value="P:sulfur compound metabolic process"/>
    <property type="evidence" value="ECO:0007669"/>
    <property type="project" value="TreeGrafter"/>
</dbReference>
<dbReference type="Pfam" id="PF00174">
    <property type="entry name" value="Oxidored_molyb"/>
    <property type="match status" value="1"/>
</dbReference>
<keyword evidence="6" id="KW-0812">Transmembrane</keyword>
<feature type="transmembrane region" description="Helical" evidence="6">
    <location>
        <begin position="116"/>
        <end position="137"/>
    </location>
</feature>
<evidence type="ECO:0000313" key="9">
    <source>
        <dbReference type="EMBL" id="CAA9443937.1"/>
    </source>
</evidence>
<keyword evidence="2" id="KW-0500">Molybdenum</keyword>
<feature type="region of interest" description="Disordered" evidence="5">
    <location>
        <begin position="511"/>
        <end position="542"/>
    </location>
</feature>
<dbReference type="GO" id="GO:0043546">
    <property type="term" value="F:molybdopterin cofactor binding"/>
    <property type="evidence" value="ECO:0007669"/>
    <property type="project" value="TreeGrafter"/>
</dbReference>
<dbReference type="PANTHER" id="PTHR19372">
    <property type="entry name" value="SULFITE REDUCTASE"/>
    <property type="match status" value="1"/>
</dbReference>
<sequence length="542" mass="56465">MKTRFRTFIAGAVGMLAAFGLAELVHGLYQPVPSVLMAIAQRVIEFTPGGFATRAIEILGEADIPILLAVVTLGSLAIAGYLADFSRRSPLFALAGVGILAAVALAAAFAEPSAALVPTVLTVIGALSVGCAVAGLLMGASGLRIPGATQPAGPSAPEGETVMEGVRSKEAHSKRGISVGRRGFLLLSGGAAVAGLAAAGAGRLISGEGLRETVSTAPSALPDLSASAGSQTLPPPPAAASIDVAGMPPLITPAEDFYLIDTALTAPRIDVNNWALSVKGTDNPIELSYNDLTSLPTRESDVTLSCISNEVGGGLVSNGRWTGVLLSDVLAEAGMSPEKITSATEQLVGRSVDGWTSGFKTEIALDGREALVAFGLNGSELPLDHGYPVRLVVPGLYGYVSATKWLTEIELTNWDFDAYWIQRSWSKEGPVLTQSRIDTVSDNDTLSASTIPIGGVAWAPHRGIDRVEVSTDDGETWNEATLAAQLAADTWRQYVYEWDARPGEHTLKVRATDGEGETQTEEEAKPHPSGATGYHTVEVTVE</sequence>
<evidence type="ECO:0000256" key="4">
    <source>
        <dbReference type="ARBA" id="ARBA00023002"/>
    </source>
</evidence>
<feature type="transmembrane region" description="Helical" evidence="6">
    <location>
        <begin position="90"/>
        <end position="110"/>
    </location>
</feature>
<dbReference type="EMBL" id="CADCVD010000073">
    <property type="protein sequence ID" value="CAA9443937.1"/>
    <property type="molecule type" value="Genomic_DNA"/>
</dbReference>
<dbReference type="InterPro" id="IPR014756">
    <property type="entry name" value="Ig_E-set"/>
</dbReference>
<keyword evidence="4" id="KW-0560">Oxidoreductase</keyword>
<organism evidence="9">
    <name type="scientific">uncultured Rubrobacteraceae bacterium</name>
    <dbReference type="NCBI Taxonomy" id="349277"/>
    <lineage>
        <taxon>Bacteria</taxon>
        <taxon>Bacillati</taxon>
        <taxon>Actinomycetota</taxon>
        <taxon>Rubrobacteria</taxon>
        <taxon>Rubrobacterales</taxon>
        <taxon>Rubrobacteraceae</taxon>
        <taxon>environmental samples</taxon>
    </lineage>
</organism>
<dbReference type="InterPro" id="IPR005066">
    <property type="entry name" value="MoCF_OxRdtse_dimer"/>
</dbReference>
<feature type="domain" description="Moybdenum cofactor oxidoreductase dimerisation" evidence="8">
    <location>
        <begin position="434"/>
        <end position="496"/>
    </location>
</feature>
<accession>A0A6J4QQV7</accession>
<feature type="transmembrane region" description="Helical" evidence="6">
    <location>
        <begin position="184"/>
        <end position="205"/>
    </location>
</feature>
<evidence type="ECO:0000256" key="5">
    <source>
        <dbReference type="SAM" id="MobiDB-lite"/>
    </source>
</evidence>
<dbReference type="SUPFAM" id="SSF56524">
    <property type="entry name" value="Oxidoreductase molybdopterin-binding domain"/>
    <property type="match status" value="1"/>
</dbReference>
<dbReference type="GO" id="GO:0030151">
    <property type="term" value="F:molybdenum ion binding"/>
    <property type="evidence" value="ECO:0007669"/>
    <property type="project" value="InterPro"/>
</dbReference>
<evidence type="ECO:0000256" key="3">
    <source>
        <dbReference type="ARBA" id="ARBA00022723"/>
    </source>
</evidence>
<feature type="domain" description="Oxidoreductase molybdopterin-binding" evidence="7">
    <location>
        <begin position="265"/>
        <end position="420"/>
    </location>
</feature>
<protein>
    <submittedName>
        <fullName evidence="9">Probable sulfite oxidase</fullName>
    </submittedName>
</protein>